<dbReference type="SUPFAM" id="SSF55781">
    <property type="entry name" value="GAF domain-like"/>
    <property type="match status" value="1"/>
</dbReference>
<dbReference type="PANTHER" id="PTHR43156:SF2">
    <property type="entry name" value="STAGE II SPORULATION PROTEIN E"/>
    <property type="match status" value="1"/>
</dbReference>
<feature type="domain" description="PPM-type phosphatase" evidence="3">
    <location>
        <begin position="284"/>
        <end position="502"/>
    </location>
</feature>
<dbReference type="Proteomes" id="UP000249008">
    <property type="component" value="Chromosome 1"/>
</dbReference>
<organism evidence="4 5">
    <name type="scientific">Fusobacterium ulcerans</name>
    <dbReference type="NCBI Taxonomy" id="861"/>
    <lineage>
        <taxon>Bacteria</taxon>
        <taxon>Fusobacteriati</taxon>
        <taxon>Fusobacteriota</taxon>
        <taxon>Fusobacteriia</taxon>
        <taxon>Fusobacteriales</taxon>
        <taxon>Fusobacteriaceae</taxon>
        <taxon>Fusobacterium</taxon>
    </lineage>
</organism>
<dbReference type="Gene3D" id="3.30.450.40">
    <property type="match status" value="2"/>
</dbReference>
<dbReference type="InterPro" id="IPR036457">
    <property type="entry name" value="PPM-type-like_dom_sf"/>
</dbReference>
<dbReference type="Pfam" id="PF13492">
    <property type="entry name" value="GAF_3"/>
    <property type="match status" value="1"/>
</dbReference>
<dbReference type="SUPFAM" id="SSF81606">
    <property type="entry name" value="PP2C-like"/>
    <property type="match status" value="1"/>
</dbReference>
<proteinExistence type="predicted"/>
<dbReference type="InterPro" id="IPR029016">
    <property type="entry name" value="GAF-like_dom_sf"/>
</dbReference>
<dbReference type="SMART" id="SM00331">
    <property type="entry name" value="PP2C_SIG"/>
    <property type="match status" value="1"/>
</dbReference>
<protein>
    <submittedName>
        <fullName evidence="4">Phosphoserine phosphatase rsbU</fullName>
        <ecNumber evidence="4">3.1.3.3</ecNumber>
    </submittedName>
</protein>
<dbReference type="EC" id="3.1.3.3" evidence="4"/>
<evidence type="ECO:0000259" key="3">
    <source>
        <dbReference type="SMART" id="SM00331"/>
    </source>
</evidence>
<accession>A0AAX2J9F5</accession>
<dbReference type="InterPro" id="IPR003018">
    <property type="entry name" value="GAF"/>
</dbReference>
<name>A0AAX2J9F5_9FUSO</name>
<keyword evidence="2" id="KW-0175">Coiled coil</keyword>
<evidence type="ECO:0000313" key="5">
    <source>
        <dbReference type="Proteomes" id="UP000249008"/>
    </source>
</evidence>
<sequence length="504" mass="57981">MLYIFFLILLLILFFYVLKRQEKEHFGDIIRILTSLRAKKDIEDIPDILKDEYTETLNKIIKQELELENSIEELREYRKELEVTYDALVTKSTQLEYSNHILERRVENLSNLNSLSRAVLSILEVDKIINIILDAYFVLTGAKRISLYLWENGKLKNKRIKGAIKFRGEVSYPEEILKEYTRNDFKKIYEELSVGFAVQKDEVVVISPLVVKGKELGVIYVIEDKNKLIDLDEETISALVIQVSIAINNAQIYADLIVKERMSNELEVAARIQKKILPEDIDEVFGLEIANYFEPAKEIGGDYYDYTILDDDNFSITIADVSGKGVPAAFLMALGRSVLKTVTITGDTGPAENLNELNRIIYPDITEDMFITMMHSKYNKNTKTLHYSNAGHNPLVVYRAETDTVELHTVKGVAIGFLNDYKYKQGEIKLGKGDIVIFYTDGINETENKNKDMFGINKLKEVVYQNKLKRPEEIKTAILEELNKFRGDYEQVDDLTFVILKSNL</sequence>
<dbReference type="AlphaFoldDB" id="A0AAX2J9F5"/>
<evidence type="ECO:0000313" key="4">
    <source>
        <dbReference type="EMBL" id="SQJ00654.1"/>
    </source>
</evidence>
<dbReference type="RefSeq" id="WP_005976647.1">
    <property type="nucleotide sequence ID" value="NZ_BAABXY010000001.1"/>
</dbReference>
<gene>
    <name evidence="4" type="primary">rsbU</name>
    <name evidence="4" type="ORF">NCTC12112_00948</name>
</gene>
<dbReference type="KEGG" id="ful:C4N20_11940"/>
<dbReference type="GeneID" id="78455526"/>
<dbReference type="Pfam" id="PF07228">
    <property type="entry name" value="SpoIIE"/>
    <property type="match status" value="1"/>
</dbReference>
<evidence type="ECO:0000256" key="2">
    <source>
        <dbReference type="SAM" id="Coils"/>
    </source>
</evidence>
<dbReference type="GO" id="GO:0016791">
    <property type="term" value="F:phosphatase activity"/>
    <property type="evidence" value="ECO:0007669"/>
    <property type="project" value="TreeGrafter"/>
</dbReference>
<evidence type="ECO:0000256" key="1">
    <source>
        <dbReference type="ARBA" id="ARBA00022801"/>
    </source>
</evidence>
<dbReference type="Gene3D" id="3.60.40.10">
    <property type="entry name" value="PPM-type phosphatase domain"/>
    <property type="match status" value="1"/>
</dbReference>
<feature type="coiled-coil region" evidence="2">
    <location>
        <begin position="57"/>
        <end position="91"/>
    </location>
</feature>
<reference evidence="4 5" key="1">
    <citation type="submission" date="2018-06" db="EMBL/GenBank/DDBJ databases">
        <authorList>
            <consortium name="Pathogen Informatics"/>
            <person name="Doyle S."/>
        </authorList>
    </citation>
    <scope>NUCLEOTIDE SEQUENCE [LARGE SCALE GENOMIC DNA]</scope>
    <source>
        <strain evidence="4 5">NCTC12112</strain>
    </source>
</reference>
<dbReference type="InterPro" id="IPR052016">
    <property type="entry name" value="Bact_Sigma-Reg"/>
</dbReference>
<dbReference type="InterPro" id="IPR001932">
    <property type="entry name" value="PPM-type_phosphatase-like_dom"/>
</dbReference>
<dbReference type="PANTHER" id="PTHR43156">
    <property type="entry name" value="STAGE II SPORULATION PROTEIN E-RELATED"/>
    <property type="match status" value="1"/>
</dbReference>
<dbReference type="EMBL" id="LS483487">
    <property type="protein sequence ID" value="SQJ00654.1"/>
    <property type="molecule type" value="Genomic_DNA"/>
</dbReference>
<keyword evidence="1 4" id="KW-0378">Hydrolase</keyword>